<evidence type="ECO:0000256" key="1">
    <source>
        <dbReference type="SAM" id="MobiDB-lite"/>
    </source>
</evidence>
<evidence type="ECO:0000256" key="2">
    <source>
        <dbReference type="SAM" id="SignalP"/>
    </source>
</evidence>
<dbReference type="AlphaFoldDB" id="A0AAV9FGM4"/>
<proteinExistence type="predicted"/>
<reference evidence="3" key="2">
    <citation type="submission" date="2023-06" db="EMBL/GenBank/DDBJ databases">
        <authorList>
            <person name="Ma L."/>
            <person name="Liu K.-W."/>
            <person name="Li Z."/>
            <person name="Hsiao Y.-Y."/>
            <person name="Qi Y."/>
            <person name="Fu T."/>
            <person name="Tang G."/>
            <person name="Zhang D."/>
            <person name="Sun W.-H."/>
            <person name="Liu D.-K."/>
            <person name="Li Y."/>
            <person name="Chen G.-Z."/>
            <person name="Liu X.-D."/>
            <person name="Liao X.-Y."/>
            <person name="Jiang Y.-T."/>
            <person name="Yu X."/>
            <person name="Hao Y."/>
            <person name="Huang J."/>
            <person name="Zhao X.-W."/>
            <person name="Ke S."/>
            <person name="Chen Y.-Y."/>
            <person name="Wu W.-L."/>
            <person name="Hsu J.-L."/>
            <person name="Lin Y.-F."/>
            <person name="Huang M.-D."/>
            <person name="Li C.-Y."/>
            <person name="Huang L."/>
            <person name="Wang Z.-W."/>
            <person name="Zhao X."/>
            <person name="Zhong W.-Y."/>
            <person name="Peng D.-H."/>
            <person name="Ahmad S."/>
            <person name="Lan S."/>
            <person name="Zhang J.-S."/>
            <person name="Tsai W.-C."/>
            <person name="Van De Peer Y."/>
            <person name="Liu Z.-J."/>
        </authorList>
    </citation>
    <scope>NUCLEOTIDE SEQUENCE</scope>
    <source>
        <strain evidence="3">CP</strain>
        <tissue evidence="3">Leaves</tissue>
    </source>
</reference>
<evidence type="ECO:0000313" key="3">
    <source>
        <dbReference type="EMBL" id="KAK1324587.1"/>
    </source>
</evidence>
<organism evidence="3 4">
    <name type="scientific">Acorus calamus</name>
    <name type="common">Sweet flag</name>
    <dbReference type="NCBI Taxonomy" id="4465"/>
    <lineage>
        <taxon>Eukaryota</taxon>
        <taxon>Viridiplantae</taxon>
        <taxon>Streptophyta</taxon>
        <taxon>Embryophyta</taxon>
        <taxon>Tracheophyta</taxon>
        <taxon>Spermatophyta</taxon>
        <taxon>Magnoliopsida</taxon>
        <taxon>Liliopsida</taxon>
        <taxon>Acoraceae</taxon>
        <taxon>Acorus</taxon>
    </lineage>
</organism>
<comment type="caution">
    <text evidence="3">The sequence shown here is derived from an EMBL/GenBank/DDBJ whole genome shotgun (WGS) entry which is preliminary data.</text>
</comment>
<gene>
    <name evidence="3" type="ORF">QJS10_CPA01g01464</name>
</gene>
<evidence type="ECO:0008006" key="5">
    <source>
        <dbReference type="Google" id="ProtNLM"/>
    </source>
</evidence>
<evidence type="ECO:0000313" key="4">
    <source>
        <dbReference type="Proteomes" id="UP001180020"/>
    </source>
</evidence>
<feature type="chain" id="PRO_5043462900" description="Pectinesterase inhibitor domain-containing protein" evidence="2">
    <location>
        <begin position="30"/>
        <end position="114"/>
    </location>
</feature>
<accession>A0AAV9FGM4</accession>
<sequence>MENHPLSTLAIPLTLFMSILLAILTNTTSQQLCIPQFELANEACNIFAHTPSSSSHPVIPQDDNDDHDHGSWRACRGSSQRAATQSLLCLIRDAMSPTHALVSLREEVNRVREV</sequence>
<name>A0AAV9FGM4_ACOCL</name>
<protein>
    <recommendedName>
        <fullName evidence="5">Pectinesterase inhibitor domain-containing protein</fullName>
    </recommendedName>
</protein>
<keyword evidence="2" id="KW-0732">Signal</keyword>
<dbReference type="Proteomes" id="UP001180020">
    <property type="component" value="Unassembled WGS sequence"/>
</dbReference>
<feature type="region of interest" description="Disordered" evidence="1">
    <location>
        <begin position="51"/>
        <end position="77"/>
    </location>
</feature>
<dbReference type="EMBL" id="JAUJYO010000001">
    <property type="protein sequence ID" value="KAK1324587.1"/>
    <property type="molecule type" value="Genomic_DNA"/>
</dbReference>
<keyword evidence="4" id="KW-1185">Reference proteome</keyword>
<reference evidence="3" key="1">
    <citation type="journal article" date="2023" name="Nat. Commun.">
        <title>Diploid and tetraploid genomes of Acorus and the evolution of monocots.</title>
        <authorList>
            <person name="Ma L."/>
            <person name="Liu K.W."/>
            <person name="Li Z."/>
            <person name="Hsiao Y.Y."/>
            <person name="Qi Y."/>
            <person name="Fu T."/>
            <person name="Tang G.D."/>
            <person name="Zhang D."/>
            <person name="Sun W.H."/>
            <person name="Liu D.K."/>
            <person name="Li Y."/>
            <person name="Chen G.Z."/>
            <person name="Liu X.D."/>
            <person name="Liao X.Y."/>
            <person name="Jiang Y.T."/>
            <person name="Yu X."/>
            <person name="Hao Y."/>
            <person name="Huang J."/>
            <person name="Zhao X.W."/>
            <person name="Ke S."/>
            <person name="Chen Y.Y."/>
            <person name="Wu W.L."/>
            <person name="Hsu J.L."/>
            <person name="Lin Y.F."/>
            <person name="Huang M.D."/>
            <person name="Li C.Y."/>
            <person name="Huang L."/>
            <person name="Wang Z.W."/>
            <person name="Zhao X."/>
            <person name="Zhong W.Y."/>
            <person name="Peng D.H."/>
            <person name="Ahmad S."/>
            <person name="Lan S."/>
            <person name="Zhang J.S."/>
            <person name="Tsai W.C."/>
            <person name="Van de Peer Y."/>
            <person name="Liu Z.J."/>
        </authorList>
    </citation>
    <scope>NUCLEOTIDE SEQUENCE</scope>
    <source>
        <strain evidence="3">CP</strain>
    </source>
</reference>
<feature type="signal peptide" evidence="2">
    <location>
        <begin position="1"/>
        <end position="29"/>
    </location>
</feature>